<feature type="domain" description="DUF6534" evidence="1">
    <location>
        <begin position="2"/>
        <end position="42"/>
    </location>
</feature>
<dbReference type="Pfam" id="PF20152">
    <property type="entry name" value="DUF6534"/>
    <property type="match status" value="1"/>
</dbReference>
<name>A0A2H3IWJ7_WOLCO</name>
<dbReference type="InterPro" id="IPR045339">
    <property type="entry name" value="DUF6534"/>
</dbReference>
<dbReference type="STRING" id="742152.A0A2H3IWJ7"/>
<dbReference type="EMBL" id="KB467831">
    <property type="protein sequence ID" value="PCH34370.1"/>
    <property type="molecule type" value="Genomic_DNA"/>
</dbReference>
<keyword evidence="3" id="KW-1185">Reference proteome</keyword>
<dbReference type="AlphaFoldDB" id="A0A2H3IWJ7"/>
<organism evidence="2 3">
    <name type="scientific">Wolfiporia cocos (strain MD-104)</name>
    <name type="common">Brown rot fungus</name>
    <dbReference type="NCBI Taxonomy" id="742152"/>
    <lineage>
        <taxon>Eukaryota</taxon>
        <taxon>Fungi</taxon>
        <taxon>Dikarya</taxon>
        <taxon>Basidiomycota</taxon>
        <taxon>Agaricomycotina</taxon>
        <taxon>Agaricomycetes</taxon>
        <taxon>Polyporales</taxon>
        <taxon>Phaeolaceae</taxon>
        <taxon>Wolfiporia</taxon>
    </lineage>
</organism>
<reference evidence="2 3" key="1">
    <citation type="journal article" date="2012" name="Science">
        <title>The Paleozoic origin of enzymatic lignin decomposition reconstructed from 31 fungal genomes.</title>
        <authorList>
            <person name="Floudas D."/>
            <person name="Binder M."/>
            <person name="Riley R."/>
            <person name="Barry K."/>
            <person name="Blanchette R.A."/>
            <person name="Henrissat B."/>
            <person name="Martinez A.T."/>
            <person name="Otillar R."/>
            <person name="Spatafora J.W."/>
            <person name="Yadav J.S."/>
            <person name="Aerts A."/>
            <person name="Benoit I."/>
            <person name="Boyd A."/>
            <person name="Carlson A."/>
            <person name="Copeland A."/>
            <person name="Coutinho P.M."/>
            <person name="de Vries R.P."/>
            <person name="Ferreira P."/>
            <person name="Findley K."/>
            <person name="Foster B."/>
            <person name="Gaskell J."/>
            <person name="Glotzer D."/>
            <person name="Gorecki P."/>
            <person name="Heitman J."/>
            <person name="Hesse C."/>
            <person name="Hori C."/>
            <person name="Igarashi K."/>
            <person name="Jurgens J.A."/>
            <person name="Kallen N."/>
            <person name="Kersten P."/>
            <person name="Kohler A."/>
            <person name="Kuees U."/>
            <person name="Kumar T.K.A."/>
            <person name="Kuo A."/>
            <person name="LaButti K."/>
            <person name="Larrondo L.F."/>
            <person name="Lindquist E."/>
            <person name="Ling A."/>
            <person name="Lombard V."/>
            <person name="Lucas S."/>
            <person name="Lundell T."/>
            <person name="Martin R."/>
            <person name="McLaughlin D.J."/>
            <person name="Morgenstern I."/>
            <person name="Morin E."/>
            <person name="Murat C."/>
            <person name="Nagy L.G."/>
            <person name="Nolan M."/>
            <person name="Ohm R.A."/>
            <person name="Patyshakuliyeva A."/>
            <person name="Rokas A."/>
            <person name="Ruiz-Duenas F.J."/>
            <person name="Sabat G."/>
            <person name="Salamov A."/>
            <person name="Samejima M."/>
            <person name="Schmutz J."/>
            <person name="Slot J.C."/>
            <person name="St John F."/>
            <person name="Stenlid J."/>
            <person name="Sun H."/>
            <person name="Sun S."/>
            <person name="Syed K."/>
            <person name="Tsang A."/>
            <person name="Wiebenga A."/>
            <person name="Young D."/>
            <person name="Pisabarro A."/>
            <person name="Eastwood D.C."/>
            <person name="Martin F."/>
            <person name="Cullen D."/>
            <person name="Grigoriev I.V."/>
            <person name="Hibbett D.S."/>
        </authorList>
    </citation>
    <scope>NUCLEOTIDE SEQUENCE [LARGE SCALE GENOMIC DNA]</scope>
    <source>
        <strain evidence="2 3">MD-104</strain>
    </source>
</reference>
<accession>A0A2H3IWJ7</accession>
<gene>
    <name evidence="2" type="ORF">WOLCODRAFT_148429</name>
</gene>
<dbReference type="OMA" id="FAHEGRD"/>
<evidence type="ECO:0000259" key="1">
    <source>
        <dbReference type="Pfam" id="PF20152"/>
    </source>
</evidence>
<sequence length="117" mass="12680">MAIACLICWLVFPGNLVFLALHFTISKVYANSLLATLNARNSLRDRALRSHTCASEIGAVAPGSDHHRYDSDDRSIEFYLAAYVNGKRDSADACDIGDQTVNEVGRYRMGGAEPGGS</sequence>
<evidence type="ECO:0000313" key="3">
    <source>
        <dbReference type="Proteomes" id="UP000218811"/>
    </source>
</evidence>
<evidence type="ECO:0000313" key="2">
    <source>
        <dbReference type="EMBL" id="PCH34370.1"/>
    </source>
</evidence>
<dbReference type="OrthoDB" id="3206554at2759"/>
<dbReference type="Proteomes" id="UP000218811">
    <property type="component" value="Unassembled WGS sequence"/>
</dbReference>
<protein>
    <recommendedName>
        <fullName evidence="1">DUF6534 domain-containing protein</fullName>
    </recommendedName>
</protein>
<proteinExistence type="predicted"/>